<dbReference type="EMBL" id="FPKR01000006">
    <property type="protein sequence ID" value="SFZ76166.1"/>
    <property type="molecule type" value="Genomic_DNA"/>
</dbReference>
<gene>
    <name evidence="2" type="ORF">SAMN02745887_01899</name>
</gene>
<accession>A0A1K2HHD6</accession>
<reference evidence="2 3" key="1">
    <citation type="submission" date="2016-11" db="EMBL/GenBank/DDBJ databases">
        <authorList>
            <person name="Jaros S."/>
            <person name="Januszkiewicz K."/>
            <person name="Wedrychowicz H."/>
        </authorList>
    </citation>
    <scope>NUCLEOTIDE SEQUENCE [LARGE SCALE GENOMIC DNA]</scope>
    <source>
        <strain evidence="2 3">DSM 18899</strain>
    </source>
</reference>
<feature type="transmembrane region" description="Helical" evidence="1">
    <location>
        <begin position="70"/>
        <end position="89"/>
    </location>
</feature>
<protein>
    <submittedName>
        <fullName evidence="2">Uncharacterized protein</fullName>
    </submittedName>
</protein>
<evidence type="ECO:0000313" key="2">
    <source>
        <dbReference type="EMBL" id="SFZ76166.1"/>
    </source>
</evidence>
<keyword evidence="1" id="KW-1133">Transmembrane helix</keyword>
<sequence>MPPPPRRLPRTLLRLLWASFLLSFAVYWLAGLLLSGPPHKGQPPADGHDYLHYRGEYRQLRALPYYRHPIHGYVLLVQFVLAMVAVPLSERGLGIRPSRRARRRARRAARLKARP</sequence>
<evidence type="ECO:0000313" key="3">
    <source>
        <dbReference type="Proteomes" id="UP000186513"/>
    </source>
</evidence>
<organism evidence="2 3">
    <name type="scientific">Chitinimonas taiwanensis DSM 18899</name>
    <dbReference type="NCBI Taxonomy" id="1121279"/>
    <lineage>
        <taxon>Bacteria</taxon>
        <taxon>Pseudomonadati</taxon>
        <taxon>Pseudomonadota</taxon>
        <taxon>Betaproteobacteria</taxon>
        <taxon>Neisseriales</taxon>
        <taxon>Chitinibacteraceae</taxon>
        <taxon>Chitinimonas</taxon>
    </lineage>
</organism>
<dbReference type="STRING" id="1121279.SAMN02745887_01899"/>
<keyword evidence="3" id="KW-1185">Reference proteome</keyword>
<feature type="transmembrane region" description="Helical" evidence="1">
    <location>
        <begin position="12"/>
        <end position="30"/>
    </location>
</feature>
<dbReference type="Proteomes" id="UP000186513">
    <property type="component" value="Unassembled WGS sequence"/>
</dbReference>
<proteinExistence type="predicted"/>
<dbReference type="AlphaFoldDB" id="A0A1K2HHD6"/>
<keyword evidence="1" id="KW-0472">Membrane</keyword>
<name>A0A1K2HHD6_9NEIS</name>
<evidence type="ECO:0000256" key="1">
    <source>
        <dbReference type="SAM" id="Phobius"/>
    </source>
</evidence>
<keyword evidence="1" id="KW-0812">Transmembrane</keyword>